<evidence type="ECO:0000313" key="2">
    <source>
        <dbReference type="EMBL" id="QSW88119.1"/>
    </source>
</evidence>
<accession>A0ABX7QCH8</accession>
<proteinExistence type="predicted"/>
<keyword evidence="1" id="KW-1133">Transmembrane helix</keyword>
<dbReference type="RefSeq" id="WP_207295327.1">
    <property type="nucleotide sequence ID" value="NZ_CP071448.1"/>
</dbReference>
<reference evidence="2 3" key="1">
    <citation type="submission" date="2021-03" db="EMBL/GenBank/DDBJ databases">
        <title>Flavobacterium kribbensis sp. nov, an endophytic bacteria, isolated from soybean.</title>
        <authorList>
            <person name="Lee J."/>
            <person name="Seo J."/>
        </authorList>
    </citation>
    <scope>NUCLEOTIDE SEQUENCE [LARGE SCALE GENOMIC DNA]</scope>
    <source>
        <strain evidence="2 3">BB8</strain>
    </source>
</reference>
<keyword evidence="1" id="KW-0812">Transmembrane</keyword>
<feature type="transmembrane region" description="Helical" evidence="1">
    <location>
        <begin position="24"/>
        <end position="42"/>
    </location>
</feature>
<dbReference type="Proteomes" id="UP000663440">
    <property type="component" value="Chromosome"/>
</dbReference>
<keyword evidence="3" id="KW-1185">Reference proteome</keyword>
<protein>
    <submittedName>
        <fullName evidence="2">L-lactate permease</fullName>
    </submittedName>
</protein>
<feature type="transmembrane region" description="Helical" evidence="1">
    <location>
        <begin position="54"/>
        <end position="75"/>
    </location>
</feature>
<dbReference type="EMBL" id="CP071448">
    <property type="protein sequence ID" value="QSW88119.1"/>
    <property type="molecule type" value="Genomic_DNA"/>
</dbReference>
<name>A0ABX7QCH8_9FLAO</name>
<evidence type="ECO:0000256" key="1">
    <source>
        <dbReference type="SAM" id="Phobius"/>
    </source>
</evidence>
<keyword evidence="1" id="KW-0472">Membrane</keyword>
<feature type="transmembrane region" description="Helical" evidence="1">
    <location>
        <begin position="81"/>
        <end position="98"/>
    </location>
</feature>
<feature type="transmembrane region" description="Helical" evidence="1">
    <location>
        <begin position="119"/>
        <end position="147"/>
    </location>
</feature>
<gene>
    <name evidence="2" type="ORF">J0383_17845</name>
</gene>
<sequence>METETAEKSNFQEIPDRKIYSQKAIRVGTFLGGPFVSAYFLTENFKAFNDFDKVNKTWLITIITAVITFTIASLIPEDINFPNIIFPLIYMMIAGYFTKKYQEKDINEHLKNGGEEFGWARTIGISILALIPTFVFLFTLVFIISLLKV</sequence>
<evidence type="ECO:0000313" key="3">
    <source>
        <dbReference type="Proteomes" id="UP000663440"/>
    </source>
</evidence>
<organism evidence="2 3">
    <name type="scientific">Flavobacterium endoglycinae</name>
    <dbReference type="NCBI Taxonomy" id="2816357"/>
    <lineage>
        <taxon>Bacteria</taxon>
        <taxon>Pseudomonadati</taxon>
        <taxon>Bacteroidota</taxon>
        <taxon>Flavobacteriia</taxon>
        <taxon>Flavobacteriales</taxon>
        <taxon>Flavobacteriaceae</taxon>
        <taxon>Flavobacterium</taxon>
    </lineage>
</organism>